<dbReference type="PROSITE" id="PS51194">
    <property type="entry name" value="HELICASE_CTER"/>
    <property type="match status" value="1"/>
</dbReference>
<dbReference type="PANTHER" id="PTHR47963:SF8">
    <property type="entry name" value="ATP-DEPENDENT RNA HELICASE DEAD"/>
    <property type="match status" value="1"/>
</dbReference>
<dbReference type="eggNOG" id="COG0513">
    <property type="taxonomic scope" value="Bacteria"/>
</dbReference>
<dbReference type="PROSITE" id="PS51192">
    <property type="entry name" value="HELICASE_ATP_BIND_1"/>
    <property type="match status" value="1"/>
</dbReference>
<dbReference type="EMBL" id="CP003169">
    <property type="protein sequence ID" value="AEV74242.1"/>
    <property type="molecule type" value="Genomic_DNA"/>
</dbReference>
<dbReference type="RefSeq" id="WP_014211995.1">
    <property type="nucleotide sequence ID" value="NC_016604.1"/>
</dbReference>
<evidence type="ECO:0000256" key="7">
    <source>
        <dbReference type="ARBA" id="ARBA00022884"/>
    </source>
</evidence>
<feature type="compositionally biased region" description="Basic and acidic residues" evidence="12">
    <location>
        <begin position="447"/>
        <end position="473"/>
    </location>
</feature>
<evidence type="ECO:0000256" key="11">
    <source>
        <dbReference type="PROSITE-ProRule" id="PRU00552"/>
    </source>
</evidence>
<dbReference type="Proteomes" id="UP000005442">
    <property type="component" value="Chromosome"/>
</dbReference>
<sequence>MTTSDPDENRAELTFDDLQIHPSVLQAVKEVGYESPSAIQAATIPAMLKGSDVVGLAQTGTGKTAAFAIPILSKIDTNSRTTQALVLAPTRELALQVAEAFSRYGAHLHVNVLPVYGGSSYGPQLAGLKRGAQIVVGTPGRVIDHLEKGTLDVSHLDYMVLDEADEMLQMGFAEDVERILADTPEYKQVALFSATMPPAIKKITSKYLHGPVEVTVKSKTQTAENITQRYIQVSYPRKMDALTRLLEVEQGDAMIVFVRTKQATEEVAEKLRARGFSAAAINGDIPQAVRERTINSLKDGSLDILVATDVAARGLDVERISHVVNFDIPHDPESYVHRIGRTGRAGRSGTALLFVTPRERHLLKSIERVTRQKLVEIELPSVDDVNANRVAKFRDSITEALAAPGIELFRQLIEGYERDHDVPLADIAAALALQSRDGEEFLMTEPPPEKRRERPDREPRNEGPRKPRERRGDFATYRISVGKRHKVMPGAIVGAIANEGGLHRSDFGHISIRPDHSLVELPAKLSHDTLKALEKTRIQGILINLQPDRPPRKGGKTGHKSK</sequence>
<evidence type="ECO:0000313" key="17">
    <source>
        <dbReference type="Proteomes" id="UP000005442"/>
    </source>
</evidence>
<dbReference type="GO" id="GO:0003724">
    <property type="term" value="F:RNA helicase activity"/>
    <property type="evidence" value="ECO:0007669"/>
    <property type="project" value="UniProtKB-UniRule"/>
</dbReference>
<evidence type="ECO:0000313" key="16">
    <source>
        <dbReference type="EMBL" id="AEV74242.1"/>
    </source>
</evidence>
<evidence type="ECO:0000259" key="14">
    <source>
        <dbReference type="PROSITE" id="PS51194"/>
    </source>
</evidence>
<dbReference type="InterPro" id="IPR050547">
    <property type="entry name" value="DEAD_box_RNA_helicases"/>
</dbReference>
<keyword evidence="6 10" id="KW-0067">ATP-binding</keyword>
<dbReference type="InterPro" id="IPR014014">
    <property type="entry name" value="RNA_helicase_DEAD_Q_motif"/>
</dbReference>
<dbReference type="Gene3D" id="3.30.70.330">
    <property type="match status" value="1"/>
</dbReference>
<evidence type="ECO:0000256" key="12">
    <source>
        <dbReference type="SAM" id="MobiDB-lite"/>
    </source>
</evidence>
<keyword evidence="3 10" id="KW-0547">Nucleotide-binding</keyword>
<evidence type="ECO:0000256" key="6">
    <source>
        <dbReference type="ARBA" id="ARBA00022840"/>
    </source>
</evidence>
<comment type="catalytic activity">
    <reaction evidence="9 10">
        <text>ATP + H2O = ADP + phosphate + H(+)</text>
        <dbReference type="Rhea" id="RHEA:13065"/>
        <dbReference type="ChEBI" id="CHEBI:15377"/>
        <dbReference type="ChEBI" id="CHEBI:15378"/>
        <dbReference type="ChEBI" id="CHEBI:30616"/>
        <dbReference type="ChEBI" id="CHEBI:43474"/>
        <dbReference type="ChEBI" id="CHEBI:456216"/>
        <dbReference type="EC" id="3.6.4.13"/>
    </reaction>
</comment>
<dbReference type="GO" id="GO:0070417">
    <property type="term" value="P:cellular response to cold"/>
    <property type="evidence" value="ECO:0007669"/>
    <property type="project" value="InterPro"/>
</dbReference>
<dbReference type="Pfam" id="PF25399">
    <property type="entry name" value="DeaD_dimer"/>
    <property type="match status" value="1"/>
</dbReference>
<evidence type="ECO:0000256" key="4">
    <source>
        <dbReference type="ARBA" id="ARBA00022801"/>
    </source>
</evidence>
<dbReference type="OrthoDB" id="9805696at2"/>
<dbReference type="InterPro" id="IPR044742">
    <property type="entry name" value="DEAD/DEAH_RhlB"/>
</dbReference>
<evidence type="ECO:0000256" key="1">
    <source>
        <dbReference type="ARBA" id="ARBA00004496"/>
    </source>
</evidence>
<keyword evidence="17" id="KW-1185">Reference proteome</keyword>
<keyword evidence="4 10" id="KW-0378">Hydrolase</keyword>
<dbReference type="HOGENOM" id="CLU_003041_21_1_11"/>
<keyword evidence="5 10" id="KW-0347">Helicase</keyword>
<comment type="similarity">
    <text evidence="10">Belongs to the DEAD box helicase family. DeaD/CsdA subfamily.</text>
</comment>
<evidence type="ECO:0000256" key="8">
    <source>
        <dbReference type="ARBA" id="ARBA00023016"/>
    </source>
</evidence>
<comment type="subcellular location">
    <subcellularLocation>
        <location evidence="1 10">Cytoplasm</location>
    </subcellularLocation>
</comment>
<protein>
    <recommendedName>
        <fullName evidence="10">ATP-dependent RNA helicase DeaD</fullName>
        <ecNumber evidence="10">3.6.4.13</ecNumber>
    </recommendedName>
    <alternativeName>
        <fullName evidence="10">Cold-shock DEAD box protein A</fullName>
    </alternativeName>
</protein>
<dbReference type="PROSITE" id="PS00039">
    <property type="entry name" value="DEAD_ATP_HELICASE"/>
    <property type="match status" value="1"/>
</dbReference>
<keyword evidence="7 10" id="KW-0694">RNA-binding</keyword>
<dbReference type="SMART" id="SM00490">
    <property type="entry name" value="HELICc"/>
    <property type="match status" value="1"/>
</dbReference>
<dbReference type="PATRIC" id="fig|710685.3.peg.3736"/>
<dbReference type="Pfam" id="PF00271">
    <property type="entry name" value="Helicase_C"/>
    <property type="match status" value="1"/>
</dbReference>
<dbReference type="InterPro" id="IPR011545">
    <property type="entry name" value="DEAD/DEAH_box_helicase_dom"/>
</dbReference>
<feature type="short sequence motif" description="Q motif" evidence="11">
    <location>
        <begin position="13"/>
        <end position="41"/>
    </location>
</feature>
<dbReference type="SMART" id="SM00487">
    <property type="entry name" value="DEXDc"/>
    <property type="match status" value="1"/>
</dbReference>
<dbReference type="InterPro" id="IPR057325">
    <property type="entry name" value="DeaD_dimer"/>
</dbReference>
<evidence type="ECO:0000256" key="5">
    <source>
        <dbReference type="ARBA" id="ARBA00022806"/>
    </source>
</evidence>
<dbReference type="EC" id="3.6.4.13" evidence="10"/>
<keyword evidence="2 10" id="KW-0963">Cytoplasm</keyword>
<dbReference type="InterPro" id="IPR005580">
    <property type="entry name" value="DbpA/CsdA_RNA-bd_dom"/>
</dbReference>
<dbReference type="STRING" id="710685.MycrhN_3724"/>
<dbReference type="GO" id="GO:0005829">
    <property type="term" value="C:cytosol"/>
    <property type="evidence" value="ECO:0007669"/>
    <property type="project" value="TreeGrafter"/>
</dbReference>
<organism evidence="16 17">
    <name type="scientific">Mycolicibacterium rhodesiae (strain NBB3)</name>
    <name type="common">Mycobacterium rhodesiae</name>
    <dbReference type="NCBI Taxonomy" id="710685"/>
    <lineage>
        <taxon>Bacteria</taxon>
        <taxon>Bacillati</taxon>
        <taxon>Actinomycetota</taxon>
        <taxon>Actinomycetes</taxon>
        <taxon>Mycobacteriales</taxon>
        <taxon>Mycobacteriaceae</taxon>
        <taxon>Mycolicibacterium</taxon>
    </lineage>
</organism>
<dbReference type="FunFam" id="3.40.50.300:FF:000108">
    <property type="entry name" value="ATP-dependent RNA helicase RhlE"/>
    <property type="match status" value="1"/>
</dbReference>
<feature type="domain" description="DEAD-box RNA helicase Q" evidence="15">
    <location>
        <begin position="13"/>
        <end position="41"/>
    </location>
</feature>
<evidence type="ECO:0000259" key="13">
    <source>
        <dbReference type="PROSITE" id="PS51192"/>
    </source>
</evidence>
<evidence type="ECO:0000256" key="2">
    <source>
        <dbReference type="ARBA" id="ARBA00022490"/>
    </source>
</evidence>
<feature type="domain" description="Helicase ATP-binding" evidence="13">
    <location>
        <begin position="44"/>
        <end position="214"/>
    </location>
</feature>
<dbReference type="InterPro" id="IPR012677">
    <property type="entry name" value="Nucleotide-bd_a/b_plait_sf"/>
</dbReference>
<dbReference type="AlphaFoldDB" id="G8RVJ5"/>
<feature type="region of interest" description="Disordered" evidence="12">
    <location>
        <begin position="438"/>
        <end position="475"/>
    </location>
</feature>
<dbReference type="GO" id="GO:0000027">
    <property type="term" value="P:ribosomal large subunit assembly"/>
    <property type="evidence" value="ECO:0007669"/>
    <property type="project" value="UniProtKB-UniRule"/>
</dbReference>
<dbReference type="GO" id="GO:0033592">
    <property type="term" value="F:RNA strand annealing activity"/>
    <property type="evidence" value="ECO:0007669"/>
    <property type="project" value="TreeGrafter"/>
</dbReference>
<dbReference type="HAMAP" id="MF_00964">
    <property type="entry name" value="DEAD_helicase_DeaD"/>
    <property type="match status" value="1"/>
</dbReference>
<dbReference type="Gene3D" id="3.40.50.300">
    <property type="entry name" value="P-loop containing nucleotide triphosphate hydrolases"/>
    <property type="match status" value="2"/>
</dbReference>
<keyword evidence="8 10" id="KW-0346">Stress response</keyword>
<dbReference type="GO" id="GO:0016887">
    <property type="term" value="F:ATP hydrolysis activity"/>
    <property type="evidence" value="ECO:0007669"/>
    <property type="project" value="RHEA"/>
</dbReference>
<dbReference type="CDD" id="cd12499">
    <property type="entry name" value="RRM_EcCsdA_like"/>
    <property type="match status" value="1"/>
</dbReference>
<dbReference type="SUPFAM" id="SSF52540">
    <property type="entry name" value="P-loop containing nucleoside triphosphate hydrolases"/>
    <property type="match status" value="1"/>
</dbReference>
<evidence type="ECO:0000256" key="9">
    <source>
        <dbReference type="ARBA" id="ARBA00047984"/>
    </source>
</evidence>
<dbReference type="KEGG" id="mrh:MycrhN_3724"/>
<dbReference type="Pfam" id="PF03880">
    <property type="entry name" value="DbpA"/>
    <property type="match status" value="1"/>
</dbReference>
<name>G8RVJ5_MYCRN</name>
<evidence type="ECO:0000259" key="15">
    <source>
        <dbReference type="PROSITE" id="PS51195"/>
    </source>
</evidence>
<dbReference type="InterPro" id="IPR001650">
    <property type="entry name" value="Helicase_C-like"/>
</dbReference>
<dbReference type="GO" id="GO:0006401">
    <property type="term" value="P:RNA catabolic process"/>
    <property type="evidence" value="ECO:0007669"/>
    <property type="project" value="UniProtKB-UniRule"/>
</dbReference>
<evidence type="ECO:0000256" key="10">
    <source>
        <dbReference type="HAMAP-Rule" id="MF_00964"/>
    </source>
</evidence>
<dbReference type="PANTHER" id="PTHR47963">
    <property type="entry name" value="DEAD-BOX ATP-DEPENDENT RNA HELICASE 47, MITOCHONDRIAL"/>
    <property type="match status" value="1"/>
</dbReference>
<dbReference type="CDD" id="cd18787">
    <property type="entry name" value="SF2_C_DEAD"/>
    <property type="match status" value="1"/>
</dbReference>
<accession>G8RVJ5</accession>
<dbReference type="FunFam" id="3.30.70.330:FF:000068">
    <property type="entry name" value="ATP-dependent RNA helicase DeaD"/>
    <property type="match status" value="1"/>
</dbReference>
<dbReference type="GO" id="GO:0005840">
    <property type="term" value="C:ribosome"/>
    <property type="evidence" value="ECO:0007669"/>
    <property type="project" value="TreeGrafter"/>
</dbReference>
<reference evidence="16 17" key="1">
    <citation type="submission" date="2011-12" db="EMBL/GenBank/DDBJ databases">
        <title>Complete sequence of Mycobacterium rhodesiae NBB3.</title>
        <authorList>
            <consortium name="US DOE Joint Genome Institute"/>
            <person name="Lucas S."/>
            <person name="Han J."/>
            <person name="Lapidus A."/>
            <person name="Cheng J.-F."/>
            <person name="Goodwin L."/>
            <person name="Pitluck S."/>
            <person name="Peters L."/>
            <person name="Mikhailova N."/>
            <person name="Gu W."/>
            <person name="Detter J.C."/>
            <person name="Han C."/>
            <person name="Tapia R."/>
            <person name="Land M."/>
            <person name="Hauser L."/>
            <person name="Kyrpides N."/>
            <person name="Ivanova N."/>
            <person name="Pagani I."/>
            <person name="Mattes T."/>
            <person name="Holmes A."/>
            <person name="Rutledge P."/>
            <person name="Paulsen I."/>
            <person name="Coleman N."/>
            <person name="Woyke T."/>
        </authorList>
    </citation>
    <scope>NUCLEOTIDE SEQUENCE [LARGE SCALE GENOMIC DNA]</scope>
    <source>
        <strain evidence="16 17">NBB3</strain>
    </source>
</reference>
<dbReference type="Pfam" id="PF00270">
    <property type="entry name" value="DEAD"/>
    <property type="match status" value="1"/>
</dbReference>
<dbReference type="InterPro" id="IPR027417">
    <property type="entry name" value="P-loop_NTPase"/>
</dbReference>
<proteinExistence type="inferred from homology"/>
<dbReference type="InterPro" id="IPR014001">
    <property type="entry name" value="Helicase_ATP-bd"/>
</dbReference>
<dbReference type="GO" id="GO:0005524">
    <property type="term" value="F:ATP binding"/>
    <property type="evidence" value="ECO:0007669"/>
    <property type="project" value="UniProtKB-UniRule"/>
</dbReference>
<dbReference type="InterPro" id="IPR034415">
    <property type="entry name" value="CsdA_RRM"/>
</dbReference>
<feature type="domain" description="Helicase C-terminal" evidence="14">
    <location>
        <begin position="241"/>
        <end position="386"/>
    </location>
</feature>
<dbReference type="CDD" id="cd00268">
    <property type="entry name" value="DEADc"/>
    <property type="match status" value="1"/>
</dbReference>
<comment type="function">
    <text evidence="10">DEAD-box RNA helicase involved in various cellular processes at low temperature, including ribosome biogenesis, mRNA degradation and translation initiation.</text>
</comment>
<dbReference type="InterPro" id="IPR028618">
    <property type="entry name" value="DEAD_helicase_DeaD"/>
</dbReference>
<dbReference type="PROSITE" id="PS51195">
    <property type="entry name" value="Q_MOTIF"/>
    <property type="match status" value="1"/>
</dbReference>
<dbReference type="InterPro" id="IPR000629">
    <property type="entry name" value="RNA-helicase_DEAD-box_CS"/>
</dbReference>
<gene>
    <name evidence="10" type="primary">deaD</name>
    <name evidence="10" type="synonym">csdA</name>
    <name evidence="16" type="ordered locus">MycrhN_3724</name>
</gene>
<evidence type="ECO:0000256" key="3">
    <source>
        <dbReference type="ARBA" id="ARBA00022741"/>
    </source>
</evidence>